<dbReference type="Proteomes" id="UP000646365">
    <property type="component" value="Unassembled WGS sequence"/>
</dbReference>
<reference evidence="2" key="2">
    <citation type="submission" date="2020-09" db="EMBL/GenBank/DDBJ databases">
        <authorList>
            <person name="Sun Q."/>
            <person name="Zhou Y."/>
        </authorList>
    </citation>
    <scope>NUCLEOTIDE SEQUENCE</scope>
    <source>
        <strain evidence="2">CGMCC 1.15725</strain>
    </source>
</reference>
<keyword evidence="1" id="KW-0472">Membrane</keyword>
<feature type="transmembrane region" description="Helical" evidence="1">
    <location>
        <begin position="38"/>
        <end position="58"/>
    </location>
</feature>
<organism evidence="2 3">
    <name type="scientific">Aliidongia dinghuensis</name>
    <dbReference type="NCBI Taxonomy" id="1867774"/>
    <lineage>
        <taxon>Bacteria</taxon>
        <taxon>Pseudomonadati</taxon>
        <taxon>Pseudomonadota</taxon>
        <taxon>Alphaproteobacteria</taxon>
        <taxon>Rhodospirillales</taxon>
        <taxon>Dongiaceae</taxon>
        <taxon>Aliidongia</taxon>
    </lineage>
</organism>
<comment type="caution">
    <text evidence="2">The sequence shown here is derived from an EMBL/GenBank/DDBJ whole genome shotgun (WGS) entry which is preliminary data.</text>
</comment>
<dbReference type="RefSeq" id="WP_189048151.1">
    <property type="nucleotide sequence ID" value="NZ_BMJQ01000009.1"/>
</dbReference>
<feature type="transmembrane region" description="Helical" evidence="1">
    <location>
        <begin position="285"/>
        <end position="302"/>
    </location>
</feature>
<feature type="transmembrane region" description="Helical" evidence="1">
    <location>
        <begin position="208"/>
        <end position="226"/>
    </location>
</feature>
<sequence>MHFLPHHLADLAALAQMALAFLALCLVGRFVGGRQAQFEIDALAGWGLLAALLTLWGVATTLSLRIPAAAFLAAALVAVIWPGRRPDRAAWGELGRLVVLVLPILAIMATILPSQSDIFMNLMPNAAYLVDHGTFPTAGAPDAHSFLPVAPYNTQLVPFLGSLVIGGFQAGGLALFTICLYLMAALLFARMLVTPIDGADARPETRPGWAATGFGILLVTLLNPGFVPRVAFAGYGEAPVAITLLFAGWLACRAMVAMTAGETGRTSLVQLALVLVALVNVKQQAIGMLIAFALAAILVAGYERQIGWRRAALAFGAAALPAMALYLVWRVFVLTRFPDGELKPLPFDEWNWGNLAPIFVSMGKVVVEKITFFACVAVLFVFLERRLRHRQLDATGKALGLAAATFLLYNGFLVVTYIGHFPGVMSVEAHSFFRYNTHLALLIEFALVVTIRNRLTPWLASCPSLARQAGVAAIVLALLVPVGFAKRLRFDFDQPQPVVRQLALQLAPELKDDDRVALLLPGDTNSVDWMLMSLLHFSAPRRPGLDVKPWDHADQAAFDEAAAEGYGLAFLSCTKGNSLGLPDHASALLRHGADGWEPVKVWPYPPVDPKQRWQPALAPGPLCRS</sequence>
<evidence type="ECO:0000313" key="2">
    <source>
        <dbReference type="EMBL" id="GGF26315.1"/>
    </source>
</evidence>
<feature type="transmembrane region" description="Helical" evidence="1">
    <location>
        <begin position="94"/>
        <end position="112"/>
    </location>
</feature>
<feature type="transmembrane region" description="Helical" evidence="1">
    <location>
        <begin position="432"/>
        <end position="453"/>
    </location>
</feature>
<dbReference type="EMBL" id="BMJQ01000009">
    <property type="protein sequence ID" value="GGF26315.1"/>
    <property type="molecule type" value="Genomic_DNA"/>
</dbReference>
<keyword evidence="1" id="KW-1133">Transmembrane helix</keyword>
<feature type="transmembrane region" description="Helical" evidence="1">
    <location>
        <begin position="64"/>
        <end position="82"/>
    </location>
</feature>
<reference evidence="2" key="1">
    <citation type="journal article" date="2014" name="Int. J. Syst. Evol. Microbiol.">
        <title>Complete genome sequence of Corynebacterium casei LMG S-19264T (=DSM 44701T), isolated from a smear-ripened cheese.</title>
        <authorList>
            <consortium name="US DOE Joint Genome Institute (JGI-PGF)"/>
            <person name="Walter F."/>
            <person name="Albersmeier A."/>
            <person name="Kalinowski J."/>
            <person name="Ruckert C."/>
        </authorList>
    </citation>
    <scope>NUCLEOTIDE SEQUENCE</scope>
    <source>
        <strain evidence="2">CGMCC 1.15725</strain>
    </source>
</reference>
<feature type="transmembrane region" description="Helical" evidence="1">
    <location>
        <begin position="12"/>
        <end position="31"/>
    </location>
</feature>
<evidence type="ECO:0000313" key="3">
    <source>
        <dbReference type="Proteomes" id="UP000646365"/>
    </source>
</evidence>
<proteinExistence type="predicted"/>
<name>A0A8J2YWV2_9PROT</name>
<gene>
    <name evidence="2" type="ORF">GCM10011611_35470</name>
</gene>
<feature type="transmembrane region" description="Helical" evidence="1">
    <location>
        <begin position="159"/>
        <end position="188"/>
    </location>
</feature>
<feature type="transmembrane region" description="Helical" evidence="1">
    <location>
        <begin position="395"/>
        <end position="420"/>
    </location>
</feature>
<evidence type="ECO:0000256" key="1">
    <source>
        <dbReference type="SAM" id="Phobius"/>
    </source>
</evidence>
<keyword evidence="1" id="KW-0812">Transmembrane</keyword>
<keyword evidence="3" id="KW-1185">Reference proteome</keyword>
<feature type="transmembrane region" description="Helical" evidence="1">
    <location>
        <begin position="314"/>
        <end position="335"/>
    </location>
</feature>
<protein>
    <submittedName>
        <fullName evidence="2">Uncharacterized protein</fullName>
    </submittedName>
</protein>
<feature type="transmembrane region" description="Helical" evidence="1">
    <location>
        <begin position="232"/>
        <end position="251"/>
    </location>
</feature>
<feature type="transmembrane region" description="Helical" evidence="1">
    <location>
        <begin position="465"/>
        <end position="484"/>
    </location>
</feature>
<feature type="transmembrane region" description="Helical" evidence="1">
    <location>
        <begin position="355"/>
        <end position="383"/>
    </location>
</feature>
<dbReference type="AlphaFoldDB" id="A0A8J2YWV2"/>
<accession>A0A8J2YWV2</accession>